<dbReference type="AlphaFoldDB" id="A0A915NE68"/>
<dbReference type="Proteomes" id="UP000887561">
    <property type="component" value="Unplaced"/>
</dbReference>
<dbReference type="GO" id="GO:0006508">
    <property type="term" value="P:proteolysis"/>
    <property type="evidence" value="ECO:0007669"/>
    <property type="project" value="UniProtKB-KW"/>
</dbReference>
<dbReference type="WBParaSite" id="scaffold9745_cov165.g14228">
    <property type="protein sequence ID" value="scaffold9745_cov165.g14228"/>
    <property type="gene ID" value="scaffold9745_cov165.g14228"/>
</dbReference>
<evidence type="ECO:0000256" key="4">
    <source>
        <dbReference type="SAM" id="MobiDB-lite"/>
    </source>
</evidence>
<evidence type="ECO:0000256" key="3">
    <source>
        <dbReference type="ARBA" id="ARBA00022807"/>
    </source>
</evidence>
<sequence length="144" mass="15765">MEDKHLKMLGVKLSKTLAPPPPRNESKEENKGEGKHIRRKRQTSCTDNDQSSCGSCWAVAVSSAFTDRYCISRMKAGNPPAFNDPTARFSAADMLSCATYTSGCNGGDPYNAWLWTYTSGIVTGTDYTWATGCKPYPFPPHGTN</sequence>
<organism evidence="6 7">
    <name type="scientific">Meloidogyne javanica</name>
    <name type="common">Root-knot nematode worm</name>
    <dbReference type="NCBI Taxonomy" id="6303"/>
    <lineage>
        <taxon>Eukaryota</taxon>
        <taxon>Metazoa</taxon>
        <taxon>Ecdysozoa</taxon>
        <taxon>Nematoda</taxon>
        <taxon>Chromadorea</taxon>
        <taxon>Rhabditida</taxon>
        <taxon>Tylenchina</taxon>
        <taxon>Tylenchomorpha</taxon>
        <taxon>Tylenchoidea</taxon>
        <taxon>Meloidogynidae</taxon>
        <taxon>Meloidogyninae</taxon>
        <taxon>Meloidogyne</taxon>
        <taxon>Meloidogyne incognita group</taxon>
    </lineage>
</organism>
<name>A0A915NE68_MELJA</name>
<evidence type="ECO:0000259" key="5">
    <source>
        <dbReference type="Pfam" id="PF00112"/>
    </source>
</evidence>
<dbReference type="InterPro" id="IPR000169">
    <property type="entry name" value="Pept_cys_AS"/>
</dbReference>
<reference evidence="7" key="1">
    <citation type="submission" date="2022-11" db="UniProtKB">
        <authorList>
            <consortium name="WormBaseParasite"/>
        </authorList>
    </citation>
    <scope>IDENTIFICATION</scope>
</reference>
<proteinExistence type="predicted"/>
<dbReference type="SUPFAM" id="SSF54001">
    <property type="entry name" value="Cysteine proteinases"/>
    <property type="match status" value="1"/>
</dbReference>
<evidence type="ECO:0000256" key="2">
    <source>
        <dbReference type="ARBA" id="ARBA00022801"/>
    </source>
</evidence>
<keyword evidence="2" id="KW-0378">Hydrolase</keyword>
<dbReference type="Pfam" id="PF00112">
    <property type="entry name" value="Peptidase_C1"/>
    <property type="match status" value="1"/>
</dbReference>
<accession>A0A915NE68</accession>
<dbReference type="GO" id="GO:0008234">
    <property type="term" value="F:cysteine-type peptidase activity"/>
    <property type="evidence" value="ECO:0007669"/>
    <property type="project" value="UniProtKB-KW"/>
</dbReference>
<feature type="compositionally biased region" description="Basic and acidic residues" evidence="4">
    <location>
        <begin position="24"/>
        <end position="35"/>
    </location>
</feature>
<feature type="compositionally biased region" description="Polar residues" evidence="4">
    <location>
        <begin position="43"/>
        <end position="53"/>
    </location>
</feature>
<evidence type="ECO:0000256" key="1">
    <source>
        <dbReference type="ARBA" id="ARBA00022670"/>
    </source>
</evidence>
<feature type="domain" description="Peptidase C1A papain C-terminal" evidence="5">
    <location>
        <begin position="47"/>
        <end position="130"/>
    </location>
</feature>
<dbReference type="InterPro" id="IPR038765">
    <property type="entry name" value="Papain-like_cys_pep_sf"/>
</dbReference>
<keyword evidence="6" id="KW-1185">Reference proteome</keyword>
<keyword evidence="1" id="KW-0645">Protease</keyword>
<evidence type="ECO:0000313" key="7">
    <source>
        <dbReference type="WBParaSite" id="scaffold9745_cov165.g14228"/>
    </source>
</evidence>
<dbReference type="InterPro" id="IPR000668">
    <property type="entry name" value="Peptidase_C1A_C"/>
</dbReference>
<keyword evidence="3" id="KW-0788">Thiol protease</keyword>
<protein>
    <submittedName>
        <fullName evidence="7">Peptidase C1A papain C-terminal domain-containing protein</fullName>
    </submittedName>
</protein>
<evidence type="ECO:0000313" key="6">
    <source>
        <dbReference type="Proteomes" id="UP000887561"/>
    </source>
</evidence>
<dbReference type="Gene3D" id="3.90.70.10">
    <property type="entry name" value="Cysteine proteinases"/>
    <property type="match status" value="1"/>
</dbReference>
<feature type="region of interest" description="Disordered" evidence="4">
    <location>
        <begin position="1"/>
        <end position="53"/>
    </location>
</feature>
<dbReference type="PROSITE" id="PS00139">
    <property type="entry name" value="THIOL_PROTEASE_CYS"/>
    <property type="match status" value="1"/>
</dbReference>